<dbReference type="InterPro" id="IPR017853">
    <property type="entry name" value="GH"/>
</dbReference>
<protein>
    <recommendedName>
        <fullName evidence="1">Apiosidase-like catalytic domain-containing protein</fullName>
    </recommendedName>
</protein>
<reference evidence="2" key="1">
    <citation type="journal article" date="2014" name="Front. Microbiol.">
        <title>High frequency of phylogenetically diverse reductive dehalogenase-homologous genes in deep subseafloor sedimentary metagenomes.</title>
        <authorList>
            <person name="Kawai M."/>
            <person name="Futagami T."/>
            <person name="Toyoda A."/>
            <person name="Takaki Y."/>
            <person name="Nishi S."/>
            <person name="Hori S."/>
            <person name="Arai W."/>
            <person name="Tsubouchi T."/>
            <person name="Morono Y."/>
            <person name="Uchiyama I."/>
            <person name="Ito T."/>
            <person name="Fujiyama A."/>
            <person name="Inagaki F."/>
            <person name="Takami H."/>
        </authorList>
    </citation>
    <scope>NUCLEOTIDE SEQUENCE</scope>
    <source>
        <strain evidence="2">Expedition CK06-06</strain>
    </source>
</reference>
<dbReference type="SUPFAM" id="SSF51445">
    <property type="entry name" value="(Trans)glycosidases"/>
    <property type="match status" value="1"/>
</dbReference>
<dbReference type="PANTHER" id="PTHR37836:SF2">
    <property type="entry name" value="DUF4038 DOMAIN-CONTAINING PROTEIN"/>
    <property type="match status" value="1"/>
</dbReference>
<dbReference type="EMBL" id="BARV01039790">
    <property type="protein sequence ID" value="GAI48013.1"/>
    <property type="molecule type" value="Genomic_DNA"/>
</dbReference>
<evidence type="ECO:0000259" key="1">
    <source>
        <dbReference type="Pfam" id="PF13204"/>
    </source>
</evidence>
<accession>X1NWQ3</accession>
<gene>
    <name evidence="2" type="ORF">S06H3_60865</name>
</gene>
<organism evidence="2">
    <name type="scientific">marine sediment metagenome</name>
    <dbReference type="NCBI Taxonomy" id="412755"/>
    <lineage>
        <taxon>unclassified sequences</taxon>
        <taxon>metagenomes</taxon>
        <taxon>ecological metagenomes</taxon>
    </lineage>
</organism>
<feature type="non-terminal residue" evidence="2">
    <location>
        <position position="1"/>
    </location>
</feature>
<name>X1NWQ3_9ZZZZ</name>
<evidence type="ECO:0000313" key="2">
    <source>
        <dbReference type="EMBL" id="GAI48013.1"/>
    </source>
</evidence>
<proteinExistence type="predicted"/>
<comment type="caution">
    <text evidence="2">The sequence shown here is derived from an EMBL/GenBank/DDBJ whole genome shotgun (WGS) entry which is preliminary data.</text>
</comment>
<dbReference type="InterPro" id="IPR025277">
    <property type="entry name" value="Apiosidase-like_cat_dom"/>
</dbReference>
<feature type="non-terminal residue" evidence="2">
    <location>
        <position position="180"/>
    </location>
</feature>
<dbReference type="Pfam" id="PF13204">
    <property type="entry name" value="Apiosidase"/>
    <property type="match status" value="1"/>
</dbReference>
<dbReference type="Gene3D" id="3.20.20.80">
    <property type="entry name" value="Glycosidases"/>
    <property type="match status" value="1"/>
</dbReference>
<dbReference type="AlphaFoldDB" id="X1NWQ3"/>
<sequence length="180" mass="21713">EFFRHFEKRVGDLRDLEIEADLILFHPYDRWGFANMDSETDDRYLRYIVARLAAYRNVWWSFANEYDLMKSKTMADWDRFFQIVQKYDPYQRLRGIHNCRGFYDHNKPWVAHASIQSSDLARGIEWRNKYKKPIVFDECKYEGNIPQGWGRITAQELTHRFWLGTISGCYVGHGETYKHP</sequence>
<feature type="domain" description="Apiosidase-like catalytic" evidence="1">
    <location>
        <begin position="1"/>
        <end position="173"/>
    </location>
</feature>
<dbReference type="PANTHER" id="PTHR37836">
    <property type="entry name" value="LMO1036 PROTEIN"/>
    <property type="match status" value="1"/>
</dbReference>